<comment type="caution">
    <text evidence="3">The sequence shown here is derived from an EMBL/GenBank/DDBJ whole genome shotgun (WGS) entry which is preliminary data.</text>
</comment>
<evidence type="ECO:0000256" key="2">
    <source>
        <dbReference type="SAM" id="SignalP"/>
    </source>
</evidence>
<dbReference type="EMBL" id="JABANM010028253">
    <property type="protein sequence ID" value="KAF4710016.1"/>
    <property type="molecule type" value="Genomic_DNA"/>
</dbReference>
<feature type="region of interest" description="Disordered" evidence="1">
    <location>
        <begin position="357"/>
        <end position="460"/>
    </location>
</feature>
<gene>
    <name evidence="3" type="ORF">FOZ62_030561</name>
</gene>
<sequence>MKFAAVTTAATLSVALAGQCTSEDQAFWTSYGQTFSNFLAGCGKQAWGDAKGTTKCLVDDPMNKLTPSCAQCFGDSVQCGRGSCMFSCIAGPATSKCLKCIHNSQCDDKLYACTGYPATEMPPDPTGTVSSLPVTTAAPTTTTSTTTTTTPSTTTTTTTPSTTTTTTTPSTTTTTTTPSTTTTTTTPSTTTTTTTPSTTTTTTTPSTTTTTTTPSTTTTTTTPSTTATTTTSSTTATTTTSSTTTTATTTTSVVTQGSCSAGDHNLWTSYGPAYSNFIAYCGLESFGDAKATTACIEKSGLSDSCSACFGQSVQCGRDVCMMSCIAGPATEKCLSCISKTKCNPDLYKCTGYGPNEMPPNPTGTDPLPNTTSAPSTSTTTTTVAPTTKSTTTTSTTVAPTTKSTSTTVAPTTKSTSTTSTTVAPTTTESTSTTVAPTTESTTSTTVTPSTMATSTKATPTQEDDCSEADKVCAQSYAGSYCKYWMDEPTCFGSDIPCSCKAVVTTTPSVAKCDAECAAEFPGSYCKYWEEPSVCFGSNKPCSC</sequence>
<proteinExistence type="predicted"/>
<keyword evidence="2" id="KW-0732">Signal</keyword>
<feature type="region of interest" description="Disordered" evidence="1">
    <location>
        <begin position="124"/>
        <end position="242"/>
    </location>
</feature>
<feature type="chain" id="PRO_5029652905" description="Immunoglobulin super DCC subclass member" evidence="2">
    <location>
        <begin position="18"/>
        <end position="543"/>
    </location>
</feature>
<organism evidence="3 4">
    <name type="scientific">Perkinsus olseni</name>
    <name type="common">Perkinsus atlanticus</name>
    <dbReference type="NCBI Taxonomy" id="32597"/>
    <lineage>
        <taxon>Eukaryota</taxon>
        <taxon>Sar</taxon>
        <taxon>Alveolata</taxon>
        <taxon>Perkinsozoa</taxon>
        <taxon>Perkinsea</taxon>
        <taxon>Perkinsida</taxon>
        <taxon>Perkinsidae</taxon>
        <taxon>Perkinsus</taxon>
    </lineage>
</organism>
<feature type="signal peptide" evidence="2">
    <location>
        <begin position="1"/>
        <end position="17"/>
    </location>
</feature>
<evidence type="ECO:0000256" key="1">
    <source>
        <dbReference type="SAM" id="MobiDB-lite"/>
    </source>
</evidence>
<reference evidence="3 4" key="1">
    <citation type="submission" date="2020-04" db="EMBL/GenBank/DDBJ databases">
        <title>Perkinsus olseni comparative genomics.</title>
        <authorList>
            <person name="Bogema D.R."/>
        </authorList>
    </citation>
    <scope>NUCLEOTIDE SEQUENCE [LARGE SCALE GENOMIC DNA]</scope>
    <source>
        <strain evidence="3">ATCC PRA-205</strain>
    </source>
</reference>
<feature type="compositionally biased region" description="Low complexity" evidence="1">
    <location>
        <begin position="135"/>
        <end position="242"/>
    </location>
</feature>
<evidence type="ECO:0008006" key="5">
    <source>
        <dbReference type="Google" id="ProtNLM"/>
    </source>
</evidence>
<feature type="compositionally biased region" description="Low complexity" evidence="1">
    <location>
        <begin position="370"/>
        <end position="455"/>
    </location>
</feature>
<dbReference type="Proteomes" id="UP000574390">
    <property type="component" value="Unassembled WGS sequence"/>
</dbReference>
<evidence type="ECO:0000313" key="3">
    <source>
        <dbReference type="EMBL" id="KAF4710016.1"/>
    </source>
</evidence>
<protein>
    <recommendedName>
        <fullName evidence="5">Immunoglobulin super DCC subclass member</fullName>
    </recommendedName>
</protein>
<dbReference type="AlphaFoldDB" id="A0A7J6QQZ9"/>
<name>A0A7J6QQZ9_PEROL</name>
<evidence type="ECO:0000313" key="4">
    <source>
        <dbReference type="Proteomes" id="UP000574390"/>
    </source>
</evidence>
<accession>A0A7J6QQZ9</accession>